<name>A0A317X8R8_9EURO</name>
<keyword evidence="2" id="KW-1133">Transmembrane helix</keyword>
<feature type="transmembrane region" description="Helical" evidence="2">
    <location>
        <begin position="169"/>
        <end position="191"/>
    </location>
</feature>
<evidence type="ECO:0000256" key="2">
    <source>
        <dbReference type="SAM" id="Phobius"/>
    </source>
</evidence>
<dbReference type="EMBL" id="MSFK01000004">
    <property type="protein sequence ID" value="PWY94581.1"/>
    <property type="molecule type" value="Genomic_DNA"/>
</dbReference>
<dbReference type="STRING" id="1450535.A0A317X8R8"/>
<dbReference type="RefSeq" id="XP_025471342.1">
    <property type="nucleotide sequence ID" value="XM_025610921.1"/>
</dbReference>
<feature type="compositionally biased region" description="Low complexity" evidence="1">
    <location>
        <begin position="364"/>
        <end position="374"/>
    </location>
</feature>
<sequence length="536" mass="59422">MSPPSPIPKLLRESSDLTITSTSHTSPSNTTVSFIRSHRRSCNPFTRSRLRPRLHLTQQPLFRNSLLAGVGFLELANAADFAANVWNQIPVPRYAMILMAIGGPVALLITLVAARDLYLSYQNVQLLRQERLHLQHLLASSPSSHTTLVIQSRLSVNFRELGTELVDRILMDALMGFGALLVGTGTLMAIWGANHHVYRASNLLSGYIGNGLAALFGVVNSIWSGYLVLRFQRHYKACMASNPIDVNNDYDELDISCFKDNLRLRFRGLQWHAIVNGINGIVAGAASLVTATMWYGYVVLIPCIVSLIACNWFWRVRLGYDRPLLAPTTATTTTTHSPETTTTTNTNTDTDADTDTVHSPPPTTTNTTTTTTTPYEDIPEKTDLITDLATTTHILRTLTSPLTLPLPQPLTPSTSSPNNPHPHKSLLNPNLHHPQRHVRELLHVLDIPSPPTPTTTSTTEKPNHVQETPEDEERIEIILTPTDFLTYGKQEILLSKMNEYLELFGKKAIAYRERWLLEVVGCAVYRSSLASGEGEG</sequence>
<dbReference type="AlphaFoldDB" id="A0A317X8R8"/>
<feature type="transmembrane region" description="Helical" evidence="2">
    <location>
        <begin position="94"/>
        <end position="114"/>
    </location>
</feature>
<protein>
    <recommendedName>
        <fullName evidence="5">Integral membrane protein</fullName>
    </recommendedName>
</protein>
<feature type="region of interest" description="Disordered" evidence="1">
    <location>
        <begin position="447"/>
        <end position="471"/>
    </location>
</feature>
<organism evidence="3 4">
    <name type="scientific">Aspergillus sclerotioniger CBS 115572</name>
    <dbReference type="NCBI Taxonomy" id="1450535"/>
    <lineage>
        <taxon>Eukaryota</taxon>
        <taxon>Fungi</taxon>
        <taxon>Dikarya</taxon>
        <taxon>Ascomycota</taxon>
        <taxon>Pezizomycotina</taxon>
        <taxon>Eurotiomycetes</taxon>
        <taxon>Eurotiomycetidae</taxon>
        <taxon>Eurotiales</taxon>
        <taxon>Aspergillaceae</taxon>
        <taxon>Aspergillus</taxon>
        <taxon>Aspergillus subgen. Circumdati</taxon>
    </lineage>
</organism>
<comment type="caution">
    <text evidence="3">The sequence shown here is derived from an EMBL/GenBank/DDBJ whole genome shotgun (WGS) entry which is preliminary data.</text>
</comment>
<keyword evidence="4" id="KW-1185">Reference proteome</keyword>
<keyword evidence="2" id="KW-0812">Transmembrane</keyword>
<gene>
    <name evidence="3" type="ORF">BO94DRAFT_531526</name>
</gene>
<evidence type="ECO:0000256" key="1">
    <source>
        <dbReference type="SAM" id="MobiDB-lite"/>
    </source>
</evidence>
<reference evidence="3 4" key="1">
    <citation type="submission" date="2016-12" db="EMBL/GenBank/DDBJ databases">
        <title>The genomes of Aspergillus section Nigri reveals drivers in fungal speciation.</title>
        <authorList>
            <consortium name="DOE Joint Genome Institute"/>
            <person name="Vesth T.C."/>
            <person name="Nybo J."/>
            <person name="Theobald S."/>
            <person name="Brandl J."/>
            <person name="Frisvad J.C."/>
            <person name="Nielsen K.F."/>
            <person name="Lyhne E.K."/>
            <person name="Kogle M.E."/>
            <person name="Kuo A."/>
            <person name="Riley R."/>
            <person name="Clum A."/>
            <person name="Nolan M."/>
            <person name="Lipzen A."/>
            <person name="Salamov A."/>
            <person name="Henrissat B."/>
            <person name="Wiebenga A."/>
            <person name="De Vries R.P."/>
            <person name="Grigoriev I.V."/>
            <person name="Mortensen U.H."/>
            <person name="Andersen M.R."/>
            <person name="Baker S.E."/>
        </authorList>
    </citation>
    <scope>NUCLEOTIDE SEQUENCE [LARGE SCALE GENOMIC DNA]</scope>
    <source>
        <strain evidence="3 4">CBS 115572</strain>
    </source>
</reference>
<feature type="compositionally biased region" description="Low complexity" evidence="1">
    <location>
        <begin position="328"/>
        <end position="349"/>
    </location>
</feature>
<feature type="transmembrane region" description="Helical" evidence="2">
    <location>
        <begin position="294"/>
        <end position="314"/>
    </location>
</feature>
<dbReference type="OrthoDB" id="5089392at2759"/>
<dbReference type="Proteomes" id="UP000246702">
    <property type="component" value="Unassembled WGS sequence"/>
</dbReference>
<feature type="region of interest" description="Disordered" evidence="1">
    <location>
        <begin position="328"/>
        <end position="376"/>
    </location>
</feature>
<feature type="transmembrane region" description="Helical" evidence="2">
    <location>
        <begin position="211"/>
        <end position="229"/>
    </location>
</feature>
<evidence type="ECO:0008006" key="5">
    <source>
        <dbReference type="Google" id="ProtNLM"/>
    </source>
</evidence>
<feature type="region of interest" description="Disordered" evidence="1">
    <location>
        <begin position="402"/>
        <end position="430"/>
    </location>
</feature>
<dbReference type="GeneID" id="37113064"/>
<feature type="non-terminal residue" evidence="3">
    <location>
        <position position="536"/>
    </location>
</feature>
<evidence type="ECO:0000313" key="3">
    <source>
        <dbReference type="EMBL" id="PWY94581.1"/>
    </source>
</evidence>
<accession>A0A317X8R8</accession>
<evidence type="ECO:0000313" key="4">
    <source>
        <dbReference type="Proteomes" id="UP000246702"/>
    </source>
</evidence>
<proteinExistence type="predicted"/>
<feature type="transmembrane region" description="Helical" evidence="2">
    <location>
        <begin position="269"/>
        <end position="288"/>
    </location>
</feature>
<keyword evidence="2" id="KW-0472">Membrane</keyword>